<dbReference type="PANTHER" id="PTHR47926">
    <property type="entry name" value="PENTATRICOPEPTIDE REPEAT-CONTAINING PROTEIN"/>
    <property type="match status" value="1"/>
</dbReference>
<dbReference type="InterPro" id="IPR046849">
    <property type="entry name" value="E2_motif"/>
</dbReference>
<dbReference type="Pfam" id="PF14432">
    <property type="entry name" value="DYW_deaminase"/>
    <property type="match status" value="1"/>
</dbReference>
<dbReference type="GO" id="GO:0008270">
    <property type="term" value="F:zinc ion binding"/>
    <property type="evidence" value="ECO:0007669"/>
    <property type="project" value="InterPro"/>
</dbReference>
<evidence type="ECO:0000259" key="4">
    <source>
        <dbReference type="Pfam" id="PF14432"/>
    </source>
</evidence>
<comment type="caution">
    <text evidence="5">The sequence shown here is derived from an EMBL/GenBank/DDBJ whole genome shotgun (WGS) entry which is preliminary data.</text>
</comment>
<dbReference type="GO" id="GO:0009451">
    <property type="term" value="P:RNA modification"/>
    <property type="evidence" value="ECO:0007669"/>
    <property type="project" value="InterPro"/>
</dbReference>
<dbReference type="Pfam" id="PF20430">
    <property type="entry name" value="Eplus_motif"/>
    <property type="match status" value="1"/>
</dbReference>
<dbReference type="InterPro" id="IPR011990">
    <property type="entry name" value="TPR-like_helical_dom_sf"/>
</dbReference>
<dbReference type="NCBIfam" id="TIGR00756">
    <property type="entry name" value="PPR"/>
    <property type="match status" value="6"/>
</dbReference>
<dbReference type="AlphaFoldDB" id="A0A199W106"/>
<dbReference type="Gene3D" id="1.25.40.10">
    <property type="entry name" value="Tetratricopeptide repeat domain"/>
    <property type="match status" value="4"/>
</dbReference>
<feature type="repeat" description="PPR" evidence="3">
    <location>
        <begin position="358"/>
        <end position="388"/>
    </location>
</feature>
<evidence type="ECO:0000313" key="6">
    <source>
        <dbReference type="Proteomes" id="UP000092600"/>
    </source>
</evidence>
<dbReference type="Pfam" id="PF13041">
    <property type="entry name" value="PPR_2"/>
    <property type="match status" value="2"/>
</dbReference>
<dbReference type="Pfam" id="PF20431">
    <property type="entry name" value="E_motif"/>
    <property type="match status" value="1"/>
</dbReference>
<accession>A0A199W106</accession>
<feature type="repeat" description="PPR" evidence="3">
    <location>
        <begin position="129"/>
        <end position="159"/>
    </location>
</feature>
<feature type="repeat" description="PPR" evidence="3">
    <location>
        <begin position="323"/>
        <end position="357"/>
    </location>
</feature>
<dbReference type="GO" id="GO:0003723">
    <property type="term" value="F:RNA binding"/>
    <property type="evidence" value="ECO:0007669"/>
    <property type="project" value="InterPro"/>
</dbReference>
<evidence type="ECO:0000256" key="3">
    <source>
        <dbReference type="PROSITE-ProRule" id="PRU00708"/>
    </source>
</evidence>
<dbReference type="FunFam" id="1.25.40.10:FF:000366">
    <property type="entry name" value="Pentatricopeptide (PPR) repeat-containing protein"/>
    <property type="match status" value="1"/>
</dbReference>
<dbReference type="InterPro" id="IPR002885">
    <property type="entry name" value="PPR_rpt"/>
</dbReference>
<dbReference type="InterPro" id="IPR046848">
    <property type="entry name" value="E_motif"/>
</dbReference>
<keyword evidence="2" id="KW-0809">Transit peptide</keyword>
<keyword evidence="1" id="KW-0677">Repeat</keyword>
<dbReference type="PROSITE" id="PS51375">
    <property type="entry name" value="PPR"/>
    <property type="match status" value="5"/>
</dbReference>
<dbReference type="FunFam" id="1.25.40.10:FF:000393">
    <property type="entry name" value="Pentatricopeptide repeat-containing protein At1g20230"/>
    <property type="match status" value="1"/>
</dbReference>
<sequence>MSSSSSSSLLPHPPPPPLLPDPVLFTRLDPLLLKRLVASHRSHAALSLFADALRRSSASSASSSSTLPCLIKASAQLEAAPEGKQLHGLALKLGCASDPFVSSSLVSFYAKCGDLGSASKVFDRIACKDSVAWNSLIDGYAKSGAIGPARKLFDEMPQRDLFSWTSLINGYSKLGEIDTARELFDRMPEKNAVSWNAMINGYMRSGDFASARRLFDEMPMRNLVTWNSMISGFEKLGLFNKALEVYDAMRRENLAPNTVTLVSALSAVSGLALLQRGKVIHTHVRQNGFNLDGVLGVCLIEMYSKCGSIKSALSVFKRIHRKKVGHWTAMITGLGMHGMAGHAIKLFGEMQGAGFKPNSVTFVGVLNGCSHAGMVEEGRRYFELMRTKYDIRATVEHYGCLVDLLCRVGRLEEARVVINRMPMKPNKVIWMSLLSGCRKYGNIGLGKYAAENVVELAPDVSGCYVLLSNIYASAGRWDEVSKLRELMKDRGVRKDPGCSMVEYDGIVHEFIVGDRSHPQTKEIYCKLNEMGIKLKSAGYVPDTSQVLLCVEDKDKEAELARHSERLAIAFGLINVKAGAPIRVVKNLRVCNDCHSATKLLSAIYEREIVVRDNSRFHHFKDGACSCMDYCRYEMENFEHAD</sequence>
<evidence type="ECO:0000313" key="5">
    <source>
        <dbReference type="EMBL" id="OAY83147.1"/>
    </source>
</evidence>
<dbReference type="PANTHER" id="PTHR47926:SF436">
    <property type="entry name" value="PENTATRICOPEPTIDE REPEAT-CONTAINING PROTEIN ELI1, CHLOROPLASTIC-LIKE ISOFORM X2"/>
    <property type="match status" value="1"/>
</dbReference>
<name>A0A199W106_ANACO</name>
<dbReference type="Pfam" id="PF01535">
    <property type="entry name" value="PPR"/>
    <property type="match status" value="5"/>
</dbReference>
<reference evidence="5 6" key="1">
    <citation type="journal article" date="2016" name="DNA Res.">
        <title>The draft genome of MD-2 pineapple using hybrid error correction of long reads.</title>
        <authorList>
            <person name="Redwan R.M."/>
            <person name="Saidin A."/>
            <person name="Kumar S.V."/>
        </authorList>
    </citation>
    <scope>NUCLEOTIDE SEQUENCE [LARGE SCALE GENOMIC DNA]</scope>
    <source>
        <strain evidence="6">cv. MD2</strain>
        <tissue evidence="5">Leaf</tissue>
    </source>
</reference>
<dbReference type="Proteomes" id="UP000092600">
    <property type="component" value="Unassembled WGS sequence"/>
</dbReference>
<evidence type="ECO:0000256" key="2">
    <source>
        <dbReference type="ARBA" id="ARBA00022946"/>
    </source>
</evidence>
<dbReference type="InterPro" id="IPR046960">
    <property type="entry name" value="PPR_At4g14850-like_plant"/>
</dbReference>
<dbReference type="EMBL" id="LSRQ01000387">
    <property type="protein sequence ID" value="OAY83147.1"/>
    <property type="molecule type" value="Genomic_DNA"/>
</dbReference>
<gene>
    <name evidence="5" type="ORF">ACMD2_20048</name>
</gene>
<feature type="repeat" description="PPR" evidence="3">
    <location>
        <begin position="222"/>
        <end position="256"/>
    </location>
</feature>
<organism evidence="5 6">
    <name type="scientific">Ananas comosus</name>
    <name type="common">Pineapple</name>
    <name type="synonym">Ananas ananas</name>
    <dbReference type="NCBI Taxonomy" id="4615"/>
    <lineage>
        <taxon>Eukaryota</taxon>
        <taxon>Viridiplantae</taxon>
        <taxon>Streptophyta</taxon>
        <taxon>Embryophyta</taxon>
        <taxon>Tracheophyta</taxon>
        <taxon>Spermatophyta</taxon>
        <taxon>Magnoliopsida</taxon>
        <taxon>Liliopsida</taxon>
        <taxon>Poales</taxon>
        <taxon>Bromeliaceae</taxon>
        <taxon>Bromelioideae</taxon>
        <taxon>Ananas</taxon>
    </lineage>
</organism>
<dbReference type="FunFam" id="1.25.40.10:FF:000031">
    <property type="entry name" value="Pentatricopeptide repeat-containing protein mitochondrial"/>
    <property type="match status" value="1"/>
</dbReference>
<proteinExistence type="predicted"/>
<dbReference type="InterPro" id="IPR032867">
    <property type="entry name" value="DYW_dom"/>
</dbReference>
<evidence type="ECO:0000256" key="1">
    <source>
        <dbReference type="ARBA" id="ARBA00022737"/>
    </source>
</evidence>
<dbReference type="SUPFAM" id="SSF48452">
    <property type="entry name" value="TPR-like"/>
    <property type="match status" value="1"/>
</dbReference>
<protein>
    <submittedName>
        <fullName evidence="5">Pentatricopeptide repeat-containing protein, chloroplastic</fullName>
    </submittedName>
</protein>
<feature type="domain" description="DYW" evidence="4">
    <location>
        <begin position="538"/>
        <end position="629"/>
    </location>
</feature>
<feature type="repeat" description="PPR" evidence="3">
    <location>
        <begin position="160"/>
        <end position="194"/>
    </location>
</feature>